<keyword evidence="1" id="KW-0732">Signal</keyword>
<dbReference type="PATRIC" id="fig|1137280.3.peg.1298"/>
<comment type="caution">
    <text evidence="2">The sequence shown here is derived from an EMBL/GenBank/DDBJ whole genome shotgun (WGS) entry which is preliminary data.</text>
</comment>
<dbReference type="InterPro" id="IPR022269">
    <property type="entry name" value="SO_2930-like_C"/>
</dbReference>
<sequence length="400" mass="43648">MNRKTLIARAWLIATLVSLAACGGGSGDSAETPPPQVSACDNTDGAINSLALETENCDSLASYRLFQDPANPTTAANGTGLPYDLNTPLFTDYASKYRFVFVPEGKQAAYTENESFDFPVGTVIAKTFALPDDTAFRGFENETLIETRLLIRRDTGWTALPYVWNSEGTRATLAIAGQSSQRQLIHNGNTLGPFTYNVPDTNQCKQCHQLKEDSTSSISRFEPIGPKARHLNRDFDYGTEGVRNQLVYWQEVGILSGLPSDISSVPQTPAYQDTDMQNLDSKSVAEIQDLAKGYLDINCAHCHRPEGGASNTGLNLEYWRDFEANQFAHGVCKRPVAYGGGALSFDIDPGNSQESIIHYRISSTQPGDRMPEIGRALVHNEGVTLIAAWIDNMTGSCTTP</sequence>
<evidence type="ECO:0000256" key="1">
    <source>
        <dbReference type="SAM" id="SignalP"/>
    </source>
</evidence>
<feature type="signal peptide" evidence="1">
    <location>
        <begin position="1"/>
        <end position="20"/>
    </location>
</feature>
<keyword evidence="3" id="KW-1185">Reference proteome</keyword>
<gene>
    <name evidence="2" type="ORF">D777_01484</name>
</gene>
<dbReference type="EMBL" id="ANIE01000004">
    <property type="protein sequence ID" value="KEF31798.1"/>
    <property type="molecule type" value="Genomic_DNA"/>
</dbReference>
<name>A0A072N490_9GAMM</name>
<dbReference type="PROSITE" id="PS51257">
    <property type="entry name" value="PROKAR_LIPOPROTEIN"/>
    <property type="match status" value="1"/>
</dbReference>
<protein>
    <recommendedName>
        <fullName evidence="4">Cytochrome c domain-containing protein</fullName>
    </recommendedName>
</protein>
<dbReference type="STRING" id="1137280.D777_01484"/>
<dbReference type="AlphaFoldDB" id="A0A072N490"/>
<organism evidence="2 3">
    <name type="scientific">Marinobacter nitratireducens</name>
    <dbReference type="NCBI Taxonomy" id="1137280"/>
    <lineage>
        <taxon>Bacteria</taxon>
        <taxon>Pseudomonadati</taxon>
        <taxon>Pseudomonadota</taxon>
        <taxon>Gammaproteobacteria</taxon>
        <taxon>Pseudomonadales</taxon>
        <taxon>Marinobacteraceae</taxon>
        <taxon>Marinobacter</taxon>
    </lineage>
</organism>
<accession>A0A072N490</accession>
<evidence type="ECO:0008006" key="4">
    <source>
        <dbReference type="Google" id="ProtNLM"/>
    </source>
</evidence>
<proteinExistence type="predicted"/>
<dbReference type="RefSeq" id="WP_051668982.1">
    <property type="nucleotide sequence ID" value="NZ_ANIE01000004.1"/>
</dbReference>
<evidence type="ECO:0000313" key="2">
    <source>
        <dbReference type="EMBL" id="KEF31798.1"/>
    </source>
</evidence>
<dbReference type="NCBIfam" id="TIGR03806">
    <property type="entry name" value="chp_HNE_0200"/>
    <property type="match status" value="1"/>
</dbReference>
<evidence type="ECO:0000313" key="3">
    <source>
        <dbReference type="Proteomes" id="UP000035057"/>
    </source>
</evidence>
<reference evidence="2 3" key="1">
    <citation type="submission" date="2012-12" db="EMBL/GenBank/DDBJ databases">
        <title>Genome assembly of Marinobacter sp. AK21.</title>
        <authorList>
            <person name="Khatri I."/>
            <person name="Kumar R."/>
            <person name="Vaidya B."/>
            <person name="Subramanian S."/>
            <person name="Pinnaka A."/>
        </authorList>
    </citation>
    <scope>NUCLEOTIDE SEQUENCE [LARGE SCALE GENOMIC DNA]</scope>
    <source>
        <strain evidence="2 3">AK21</strain>
    </source>
</reference>
<dbReference type="Proteomes" id="UP000035057">
    <property type="component" value="Unassembled WGS sequence"/>
</dbReference>
<feature type="chain" id="PRO_5001682186" description="Cytochrome c domain-containing protein" evidence="1">
    <location>
        <begin position="21"/>
        <end position="400"/>
    </location>
</feature>